<feature type="region of interest" description="Disordered" evidence="1">
    <location>
        <begin position="648"/>
        <end position="683"/>
    </location>
</feature>
<evidence type="ECO:0000313" key="4">
    <source>
        <dbReference type="RefSeq" id="XP_031393571.1"/>
    </source>
</evidence>
<reference evidence="3" key="1">
    <citation type="journal article" date="2020" name="Plant Biotechnol. J.">
        <title>The pomegranate (Punica granatum L.) draft genome dissects genetic divergence between soft- and hard-seeded cultivars.</title>
        <authorList>
            <person name="Luo X."/>
            <person name="Li H."/>
            <person name="Wu Z."/>
            <person name="Yao W."/>
            <person name="Zhao P."/>
            <person name="Cao D."/>
            <person name="Yu H."/>
            <person name="Li K."/>
            <person name="Poudel K."/>
            <person name="Zhao D."/>
            <person name="Zhang F."/>
            <person name="Xia X."/>
            <person name="Chen L."/>
            <person name="Wang Q."/>
            <person name="Jing D."/>
            <person name="Cao S."/>
        </authorList>
    </citation>
    <scope>NUCLEOTIDE SEQUENCE [LARGE SCALE GENOMIC DNA]</scope>
    <source>
        <strain evidence="3">cv. Tunisia</strain>
    </source>
</reference>
<reference evidence="4" key="2">
    <citation type="submission" date="2025-08" db="UniProtKB">
        <authorList>
            <consortium name="RefSeq"/>
        </authorList>
    </citation>
    <scope>IDENTIFICATION</scope>
    <source>
        <tissue evidence="4">Leaf</tissue>
    </source>
</reference>
<sequence length="683" mass="74999">MEEIDPPIPSGEVTLPTTMRSQSPATYAPSYVPPSMYMSSTPVPPVLPSSNEAIRIAALEGTVNRMASNIIELMALLSGPNRASSSSIPPPVYGSMVDPSPWVPPILAPENDVVPIPTPTHFSATVPPLTHAPEVYPSVAPLPVTLPVTFPPPPTTVPIIDPAMLALPSMPVSATSTHAPAPIVEPFPFPAPQPQISLPHRTPSILNIPYYNPDAQAVAATEAPPTYILPATEIEQERRMKRMEEMMKALQESDSRYDTSYLDLNLFPDMRLPPKIKIPDFNKYDGITDPKPHLQGYRNRMMPYWGYEQFMIQTFQESLKGAALNWFTSLKAADIPTWDELAKKFVTQYGYNTGIAPSYLELSVMEMQEEQAFEDYATQWRAEAAKHRPPIDEAEQIQIFHGTLKGAYYLHLLGHMSSFNAMIKAGKKVSIGIKLGRIDHSVRKGEGESSKKTAVTAASSHNRKGRDANVGAVNPGYPGHQQYAVNVAPSISSPYHLAPQQQYPVQPIYYSAPPAYAPLQAPQSFGQQYTPAFQVQSSGPPASSTPQPAKRAPALRTQQGNRGQVRPRPQYPPLPVPLSQILSQLLASNRIRTEAPGPNFDPTVQNQNLRCEFHQGAPGHTTDNCHVLRGRLQELIDKKLLSFNEVKPPNVQTNPLPDHVSSSGPTVNMIGTYPLGKDKTKEE</sequence>
<keyword evidence="3" id="KW-1185">Reference proteome</keyword>
<dbReference type="Proteomes" id="UP000515151">
    <property type="component" value="Chromosome 1"/>
</dbReference>
<evidence type="ECO:0000259" key="2">
    <source>
        <dbReference type="Pfam" id="PF03732"/>
    </source>
</evidence>
<name>A0A6P8DJN4_PUNGR</name>
<dbReference type="InterPro" id="IPR005162">
    <property type="entry name" value="Retrotrans_gag_dom"/>
</dbReference>
<feature type="compositionally biased region" description="Polar residues" evidence="1">
    <location>
        <begin position="650"/>
        <end position="666"/>
    </location>
</feature>
<organism evidence="3 4">
    <name type="scientific">Punica granatum</name>
    <name type="common">Pomegranate</name>
    <dbReference type="NCBI Taxonomy" id="22663"/>
    <lineage>
        <taxon>Eukaryota</taxon>
        <taxon>Viridiplantae</taxon>
        <taxon>Streptophyta</taxon>
        <taxon>Embryophyta</taxon>
        <taxon>Tracheophyta</taxon>
        <taxon>Spermatophyta</taxon>
        <taxon>Magnoliopsida</taxon>
        <taxon>eudicotyledons</taxon>
        <taxon>Gunneridae</taxon>
        <taxon>Pentapetalae</taxon>
        <taxon>rosids</taxon>
        <taxon>malvids</taxon>
        <taxon>Myrtales</taxon>
        <taxon>Lythraceae</taxon>
        <taxon>Punica</taxon>
    </lineage>
</organism>
<accession>A0A6P8DJN4</accession>
<dbReference type="PANTHER" id="PTHR33223:SF8">
    <property type="entry name" value="OS04G0172440 PROTEIN"/>
    <property type="match status" value="1"/>
</dbReference>
<feature type="domain" description="Retrotransposon gag" evidence="2">
    <location>
        <begin position="315"/>
        <end position="403"/>
    </location>
</feature>
<feature type="compositionally biased region" description="Polar residues" evidence="1">
    <location>
        <begin position="533"/>
        <end position="547"/>
    </location>
</feature>
<evidence type="ECO:0000256" key="1">
    <source>
        <dbReference type="SAM" id="MobiDB-lite"/>
    </source>
</evidence>
<dbReference type="Pfam" id="PF03732">
    <property type="entry name" value="Retrotrans_gag"/>
    <property type="match status" value="1"/>
</dbReference>
<gene>
    <name evidence="4" type="primary">LOC116205196</name>
</gene>
<evidence type="ECO:0000313" key="3">
    <source>
        <dbReference type="Proteomes" id="UP000515151"/>
    </source>
</evidence>
<feature type="region of interest" description="Disordered" evidence="1">
    <location>
        <begin position="1"/>
        <end position="26"/>
    </location>
</feature>
<feature type="compositionally biased region" description="Polar residues" evidence="1">
    <location>
        <begin position="15"/>
        <end position="25"/>
    </location>
</feature>
<dbReference type="AlphaFoldDB" id="A0A6P8DJN4"/>
<proteinExistence type="predicted"/>
<dbReference type="OrthoDB" id="1740536at2759"/>
<feature type="region of interest" description="Disordered" evidence="1">
    <location>
        <begin position="444"/>
        <end position="473"/>
    </location>
</feature>
<dbReference type="GeneID" id="116205196"/>
<dbReference type="PANTHER" id="PTHR33223">
    <property type="entry name" value="CCHC-TYPE DOMAIN-CONTAINING PROTEIN"/>
    <property type="match status" value="1"/>
</dbReference>
<protein>
    <submittedName>
        <fullName evidence="4">Uncharacterized protein LOC116205196</fullName>
    </submittedName>
</protein>
<dbReference type="RefSeq" id="XP_031393571.1">
    <property type="nucleotide sequence ID" value="XM_031537711.1"/>
</dbReference>
<feature type="region of interest" description="Disordered" evidence="1">
    <location>
        <begin position="533"/>
        <end position="576"/>
    </location>
</feature>